<dbReference type="GO" id="GO:0030288">
    <property type="term" value="C:outer membrane-bounded periplasmic space"/>
    <property type="evidence" value="ECO:0007669"/>
    <property type="project" value="TreeGrafter"/>
</dbReference>
<evidence type="ECO:0000313" key="6">
    <source>
        <dbReference type="EMBL" id="MTW03800.1"/>
    </source>
</evidence>
<feature type="signal peptide" evidence="4">
    <location>
        <begin position="1"/>
        <end position="42"/>
    </location>
</feature>
<dbReference type="CDD" id="cd13688">
    <property type="entry name" value="PBP2_GltI_DEBP"/>
    <property type="match status" value="1"/>
</dbReference>
<evidence type="ECO:0000256" key="2">
    <source>
        <dbReference type="ARBA" id="ARBA00022448"/>
    </source>
</evidence>
<reference evidence="6 7" key="1">
    <citation type="submission" date="2019-11" db="EMBL/GenBank/DDBJ databases">
        <title>Type strains purchased from KCTC, JCM and DSMZ.</title>
        <authorList>
            <person name="Lu H."/>
        </authorList>
    </citation>
    <scope>NUCLEOTIDE SEQUENCE [LARGE SCALE GENOMIC DNA]</scope>
    <source>
        <strain evidence="6 7">KCTC 42409</strain>
    </source>
</reference>
<dbReference type="PANTHER" id="PTHR30085:SF2">
    <property type="entry name" value="GLUTAMATE_ASPARTATE IMPORT SOLUTE-BINDING PROTEIN"/>
    <property type="match status" value="1"/>
</dbReference>
<sequence length="320" mass="35337">MSVNSLLAMKPVPTTVMKKARLPLAMLAVVTVLALPAGSAWAQDSATLRKIKETGVITIGFRDKSIPFSFLDKQQRPIGYSIELCERVAAAVKNRLKLPVLEIMYRPVTAANRMAFVANDIVDIECGSTSNTLERQKEVAFSVTTFVSASSLLSRKANNYQSLAELRGRTVVSTAGTTTVRTLQESSRAQELDLRIIAAKDHADAFGMVESDRAAAFAMDEVLLLGLVATAARPGDFVVHKSDLPQEPYGMVLRKRDPEFKRVVDEALVELFRSGEIYQIYRKWFQTPLPNRTDLQMPMSAALRRVINAPTDSGDPADYR</sequence>
<dbReference type="InterPro" id="IPR001638">
    <property type="entry name" value="Solute-binding_3/MltF_N"/>
</dbReference>
<protein>
    <submittedName>
        <fullName evidence="6">Transporter substrate-binding domain-containing protein</fullName>
    </submittedName>
</protein>
<dbReference type="SUPFAM" id="SSF53850">
    <property type="entry name" value="Periplasmic binding protein-like II"/>
    <property type="match status" value="1"/>
</dbReference>
<comment type="caution">
    <text evidence="6">The sequence shown here is derived from an EMBL/GenBank/DDBJ whole genome shotgun (WGS) entry which is preliminary data.</text>
</comment>
<evidence type="ECO:0000313" key="7">
    <source>
        <dbReference type="Proteomes" id="UP000484015"/>
    </source>
</evidence>
<dbReference type="PANTHER" id="PTHR30085">
    <property type="entry name" value="AMINO ACID ABC TRANSPORTER PERMEASE"/>
    <property type="match status" value="1"/>
</dbReference>
<evidence type="ECO:0000256" key="4">
    <source>
        <dbReference type="SAM" id="SignalP"/>
    </source>
</evidence>
<proteinExistence type="inferred from homology"/>
<evidence type="ECO:0000256" key="3">
    <source>
        <dbReference type="ARBA" id="ARBA00022729"/>
    </source>
</evidence>
<gene>
    <name evidence="6" type="ORF">GM668_17085</name>
</gene>
<organism evidence="6 7">
    <name type="scientific">Pseudoduganella ginsengisoli</name>
    <dbReference type="NCBI Taxonomy" id="1462440"/>
    <lineage>
        <taxon>Bacteria</taxon>
        <taxon>Pseudomonadati</taxon>
        <taxon>Pseudomonadota</taxon>
        <taxon>Betaproteobacteria</taxon>
        <taxon>Burkholderiales</taxon>
        <taxon>Oxalobacteraceae</taxon>
        <taxon>Telluria group</taxon>
        <taxon>Pseudoduganella</taxon>
    </lineage>
</organism>
<keyword evidence="7" id="KW-1185">Reference proteome</keyword>
<dbReference type="SMART" id="SM00062">
    <property type="entry name" value="PBPb"/>
    <property type="match status" value="1"/>
</dbReference>
<dbReference type="Proteomes" id="UP000484015">
    <property type="component" value="Unassembled WGS sequence"/>
</dbReference>
<evidence type="ECO:0000256" key="1">
    <source>
        <dbReference type="ARBA" id="ARBA00010333"/>
    </source>
</evidence>
<dbReference type="Gene3D" id="3.40.190.10">
    <property type="entry name" value="Periplasmic binding protein-like II"/>
    <property type="match status" value="2"/>
</dbReference>
<feature type="chain" id="PRO_5026979126" evidence="4">
    <location>
        <begin position="43"/>
        <end position="320"/>
    </location>
</feature>
<dbReference type="OrthoDB" id="7240770at2"/>
<dbReference type="GO" id="GO:0005576">
    <property type="term" value="C:extracellular region"/>
    <property type="evidence" value="ECO:0007669"/>
    <property type="project" value="TreeGrafter"/>
</dbReference>
<comment type="similarity">
    <text evidence="1">Belongs to the bacterial solute-binding protein 3 family.</text>
</comment>
<dbReference type="AlphaFoldDB" id="A0A6L6Q2E1"/>
<evidence type="ECO:0000259" key="5">
    <source>
        <dbReference type="SMART" id="SM00062"/>
    </source>
</evidence>
<dbReference type="InterPro" id="IPR051455">
    <property type="entry name" value="Bact_solute-bind_prot3"/>
</dbReference>
<dbReference type="EMBL" id="WNLA01000011">
    <property type="protein sequence ID" value="MTW03800.1"/>
    <property type="molecule type" value="Genomic_DNA"/>
</dbReference>
<name>A0A6L6Q2E1_9BURK</name>
<dbReference type="Pfam" id="PF00497">
    <property type="entry name" value="SBP_bac_3"/>
    <property type="match status" value="1"/>
</dbReference>
<keyword evidence="2" id="KW-0813">Transport</keyword>
<dbReference type="GO" id="GO:0006865">
    <property type="term" value="P:amino acid transport"/>
    <property type="evidence" value="ECO:0007669"/>
    <property type="project" value="TreeGrafter"/>
</dbReference>
<keyword evidence="3 4" id="KW-0732">Signal</keyword>
<accession>A0A6L6Q2E1</accession>
<feature type="domain" description="Solute-binding protein family 3/N-terminal" evidence="5">
    <location>
        <begin position="56"/>
        <end position="288"/>
    </location>
</feature>